<dbReference type="PANTHER" id="PTHR46951">
    <property type="entry name" value="BED-TYPE DOMAIN-CONTAINING PROTEIN"/>
    <property type="match status" value="1"/>
</dbReference>
<evidence type="ECO:0000313" key="2">
    <source>
        <dbReference type="Proteomes" id="UP000317650"/>
    </source>
</evidence>
<organism evidence="1 2">
    <name type="scientific">Musa balbisiana</name>
    <name type="common">Banana</name>
    <dbReference type="NCBI Taxonomy" id="52838"/>
    <lineage>
        <taxon>Eukaryota</taxon>
        <taxon>Viridiplantae</taxon>
        <taxon>Streptophyta</taxon>
        <taxon>Embryophyta</taxon>
        <taxon>Tracheophyta</taxon>
        <taxon>Spermatophyta</taxon>
        <taxon>Magnoliopsida</taxon>
        <taxon>Liliopsida</taxon>
        <taxon>Zingiberales</taxon>
        <taxon>Musaceae</taxon>
        <taxon>Musa</taxon>
    </lineage>
</organism>
<comment type="caution">
    <text evidence="1">The sequence shown here is derived from an EMBL/GenBank/DDBJ whole genome shotgun (WGS) entry which is preliminary data.</text>
</comment>
<evidence type="ECO:0008006" key="3">
    <source>
        <dbReference type="Google" id="ProtNLM"/>
    </source>
</evidence>
<accession>A0A4S8J4M4</accession>
<evidence type="ECO:0000313" key="1">
    <source>
        <dbReference type="EMBL" id="THU56393.1"/>
    </source>
</evidence>
<proteinExistence type="predicted"/>
<protein>
    <recommendedName>
        <fullName evidence="3">BED-type domain-containing protein</fullName>
    </recommendedName>
</protein>
<dbReference type="AlphaFoldDB" id="A0A4S8J4M4"/>
<gene>
    <name evidence="1" type="ORF">C4D60_Mb11t16790</name>
</gene>
<dbReference type="Proteomes" id="UP000317650">
    <property type="component" value="Chromosome 11"/>
</dbReference>
<dbReference type="EMBL" id="PYDT01000007">
    <property type="protein sequence ID" value="THU56393.1"/>
    <property type="molecule type" value="Genomic_DNA"/>
</dbReference>
<name>A0A4S8J4M4_MUSBA</name>
<keyword evidence="2" id="KW-1185">Reference proteome</keyword>
<sequence>MECHSQSSPVPQLRWHSDLRDENAYAAKSPKISQQRIIYTKKALMYETKIPRVETHEHAAYVATQVNTGFKPGQRNMAQKEQVHNDTLDHAQKIDKNLHHWQCIYCGYISKGEGITRMKMHLADRYPYVAKCKKVPMEVYKTFQDKLQQAREDTMKKKESIYDEYESRGNDIDLDLRPGICASLEHQYTYEKAIRHR</sequence>
<reference evidence="1 2" key="1">
    <citation type="journal article" date="2019" name="Nat. Plants">
        <title>Genome sequencing of Musa balbisiana reveals subgenome evolution and function divergence in polyploid bananas.</title>
        <authorList>
            <person name="Yao X."/>
        </authorList>
    </citation>
    <scope>NUCLEOTIDE SEQUENCE [LARGE SCALE GENOMIC DNA]</scope>
    <source>
        <strain evidence="2">cv. DH-PKW</strain>
        <tissue evidence="1">Leaves</tissue>
    </source>
</reference>
<dbReference type="PANTHER" id="PTHR46951:SF2">
    <property type="entry name" value="BED-TYPE DOMAIN-CONTAINING PROTEIN"/>
    <property type="match status" value="1"/>
</dbReference>